<organism evidence="3 4">
    <name type="scientific">Hominilimicola fabiformis</name>
    <dbReference type="NCBI Taxonomy" id="2885356"/>
    <lineage>
        <taxon>Bacteria</taxon>
        <taxon>Bacillati</taxon>
        <taxon>Bacillota</taxon>
        <taxon>Clostridia</taxon>
        <taxon>Eubacteriales</taxon>
        <taxon>Oscillospiraceae</taxon>
        <taxon>Hominilimicola</taxon>
    </lineage>
</organism>
<dbReference type="Proteomes" id="UP001198242">
    <property type="component" value="Unassembled WGS sequence"/>
</dbReference>
<name>A0AAE3J8S6_9FIRM</name>
<evidence type="ECO:0000313" key="4">
    <source>
        <dbReference type="Proteomes" id="UP001198242"/>
    </source>
</evidence>
<gene>
    <name evidence="3" type="ORF">LKE05_03630</name>
</gene>
<protein>
    <submittedName>
        <fullName evidence="3">KOW domain-containing RNA-binding protein</fullName>
    </submittedName>
</protein>
<sequence>MEIIEGSIVRSIAGRDKGDLFIVLSREGDFVYLANGELRKVDHPKKKKLKHLQGTNSVSDFVSNKLATAGKVTNSEVRKALAEFN</sequence>
<dbReference type="RefSeq" id="WP_147514166.1">
    <property type="nucleotide sequence ID" value="NZ_JAJEQM010000003.1"/>
</dbReference>
<dbReference type="CDD" id="cd06088">
    <property type="entry name" value="KOW_RPL14"/>
    <property type="match status" value="1"/>
</dbReference>
<dbReference type="EMBL" id="JAJEQM010000003">
    <property type="protein sequence ID" value="MCC2209889.1"/>
    <property type="molecule type" value="Genomic_DNA"/>
</dbReference>
<accession>A0AAE3J8S6</accession>
<dbReference type="InterPro" id="IPR008991">
    <property type="entry name" value="Translation_prot_SH3-like_sf"/>
</dbReference>
<dbReference type="InterPro" id="IPR041985">
    <property type="entry name" value="Ribosomal_eL14_KOW"/>
</dbReference>
<proteinExistence type="predicted"/>
<keyword evidence="2" id="KW-0687">Ribonucleoprotein</keyword>
<dbReference type="AlphaFoldDB" id="A0AAE3J8S6"/>
<keyword evidence="4" id="KW-1185">Reference proteome</keyword>
<reference evidence="3 4" key="1">
    <citation type="submission" date="2021-10" db="EMBL/GenBank/DDBJ databases">
        <title>Anaerobic single-cell dispensing facilitates the cultivation of human gut bacteria.</title>
        <authorList>
            <person name="Afrizal A."/>
        </authorList>
    </citation>
    <scope>NUCLEOTIDE SEQUENCE [LARGE SCALE GENOMIC DNA]</scope>
    <source>
        <strain evidence="3 4">CLA-AA-H232</strain>
    </source>
</reference>
<dbReference type="GO" id="GO:1990904">
    <property type="term" value="C:ribonucleoprotein complex"/>
    <property type="evidence" value="ECO:0007669"/>
    <property type="project" value="UniProtKB-KW"/>
</dbReference>
<evidence type="ECO:0000313" key="3">
    <source>
        <dbReference type="EMBL" id="MCC2209889.1"/>
    </source>
</evidence>
<keyword evidence="1" id="KW-0689">Ribosomal protein</keyword>
<evidence type="ECO:0000256" key="2">
    <source>
        <dbReference type="ARBA" id="ARBA00023274"/>
    </source>
</evidence>
<dbReference type="SUPFAM" id="SSF50104">
    <property type="entry name" value="Translation proteins SH3-like domain"/>
    <property type="match status" value="1"/>
</dbReference>
<evidence type="ECO:0000256" key="1">
    <source>
        <dbReference type="ARBA" id="ARBA00022980"/>
    </source>
</evidence>
<comment type="caution">
    <text evidence="3">The sequence shown here is derived from an EMBL/GenBank/DDBJ whole genome shotgun (WGS) entry which is preliminary data.</text>
</comment>
<dbReference type="GO" id="GO:0005840">
    <property type="term" value="C:ribosome"/>
    <property type="evidence" value="ECO:0007669"/>
    <property type="project" value="UniProtKB-KW"/>
</dbReference>